<dbReference type="InterPro" id="IPR008979">
    <property type="entry name" value="Galactose-bd-like_sf"/>
</dbReference>
<accession>A0A6A4KRD2</accession>
<dbReference type="GO" id="GO:0030246">
    <property type="term" value="F:carbohydrate binding"/>
    <property type="evidence" value="ECO:0007669"/>
    <property type="project" value="InterPro"/>
</dbReference>
<keyword evidence="5" id="KW-0964">Secreted</keyword>
<comment type="similarity">
    <text evidence="3">Belongs to the polysaccharide lyase 4 family.</text>
</comment>
<gene>
    <name evidence="10" type="ORF">C3L33_18025</name>
</gene>
<dbReference type="InterPro" id="IPR029411">
    <property type="entry name" value="RG-lyase_III"/>
</dbReference>
<comment type="caution">
    <text evidence="10">The sequence shown here is derived from an EMBL/GenBank/DDBJ whole genome shotgun (WGS) entry which is preliminary data.</text>
</comment>
<feature type="domain" description="Rhamnogalacturonan lyase" evidence="9">
    <location>
        <begin position="403"/>
        <end position="495"/>
    </location>
</feature>
<evidence type="ECO:0000259" key="9">
    <source>
        <dbReference type="Pfam" id="PF14686"/>
    </source>
</evidence>
<evidence type="ECO:0000313" key="11">
    <source>
        <dbReference type="Proteomes" id="UP000428333"/>
    </source>
</evidence>
<dbReference type="Gene3D" id="2.60.120.260">
    <property type="entry name" value="Galactose-binding domain-like"/>
    <property type="match status" value="1"/>
</dbReference>
<evidence type="ECO:0000256" key="4">
    <source>
        <dbReference type="ARBA" id="ARBA00012437"/>
    </source>
</evidence>
<keyword evidence="11" id="KW-1185">Reference proteome</keyword>
<evidence type="ECO:0000259" key="8">
    <source>
        <dbReference type="Pfam" id="PF14683"/>
    </source>
</evidence>
<dbReference type="PANTHER" id="PTHR32018">
    <property type="entry name" value="RHAMNOGALACTURONATE LYASE FAMILY PROTEIN"/>
    <property type="match status" value="1"/>
</dbReference>
<feature type="non-terminal residue" evidence="10">
    <location>
        <position position="1"/>
    </location>
</feature>
<reference evidence="10 11" key="1">
    <citation type="journal article" date="2019" name="Genome Biol. Evol.">
        <title>The Rhododendron genome and chromosomal organization provide insight into shared whole-genome duplications across the heath family (Ericaceae).</title>
        <authorList>
            <person name="Soza V.L."/>
            <person name="Lindsley D."/>
            <person name="Waalkes A."/>
            <person name="Ramage E."/>
            <person name="Patwardhan R.P."/>
            <person name="Burton J.N."/>
            <person name="Adey A."/>
            <person name="Kumar A."/>
            <person name="Qiu R."/>
            <person name="Shendure J."/>
            <person name="Hall B."/>
        </authorList>
    </citation>
    <scope>NUCLEOTIDE SEQUENCE [LARGE SCALE GENOMIC DNA]</scope>
    <source>
        <strain evidence="10">RSF 1966-606</strain>
    </source>
</reference>
<evidence type="ECO:0000256" key="7">
    <source>
        <dbReference type="ARBA" id="ARBA00023239"/>
    </source>
</evidence>
<keyword evidence="7" id="KW-0456">Lyase</keyword>
<dbReference type="Pfam" id="PF06045">
    <property type="entry name" value="Rhamnogal_lyase"/>
    <property type="match status" value="1"/>
</dbReference>
<dbReference type="AlphaFoldDB" id="A0A6A4KRD2"/>
<dbReference type="CDD" id="cd10316">
    <property type="entry name" value="RGL4_M"/>
    <property type="match status" value="1"/>
</dbReference>
<name>A0A6A4KRD2_9ERIC</name>
<evidence type="ECO:0000256" key="6">
    <source>
        <dbReference type="ARBA" id="ARBA00022729"/>
    </source>
</evidence>
<evidence type="ECO:0000256" key="3">
    <source>
        <dbReference type="ARBA" id="ARBA00010418"/>
    </source>
</evidence>
<dbReference type="GO" id="GO:0005975">
    <property type="term" value="P:carbohydrate metabolic process"/>
    <property type="evidence" value="ECO:0007669"/>
    <property type="project" value="InterPro"/>
</dbReference>
<proteinExistence type="inferred from homology"/>
<evidence type="ECO:0000256" key="1">
    <source>
        <dbReference type="ARBA" id="ARBA00001324"/>
    </source>
</evidence>
<comment type="subcellular location">
    <subcellularLocation>
        <location evidence="2">Secreted</location>
    </subcellularLocation>
</comment>
<organism evidence="10 11">
    <name type="scientific">Rhododendron williamsianum</name>
    <dbReference type="NCBI Taxonomy" id="262921"/>
    <lineage>
        <taxon>Eukaryota</taxon>
        <taxon>Viridiplantae</taxon>
        <taxon>Streptophyta</taxon>
        <taxon>Embryophyta</taxon>
        <taxon>Tracheophyta</taxon>
        <taxon>Spermatophyta</taxon>
        <taxon>Magnoliopsida</taxon>
        <taxon>eudicotyledons</taxon>
        <taxon>Gunneridae</taxon>
        <taxon>Pentapetalae</taxon>
        <taxon>asterids</taxon>
        <taxon>Ericales</taxon>
        <taxon>Ericaceae</taxon>
        <taxon>Ericoideae</taxon>
        <taxon>Rhodoreae</taxon>
        <taxon>Rhododendron</taxon>
    </lineage>
</organism>
<dbReference type="Proteomes" id="UP000428333">
    <property type="component" value="Linkage Group LG11"/>
</dbReference>
<dbReference type="CDD" id="cd10317">
    <property type="entry name" value="RGL4_C"/>
    <property type="match status" value="1"/>
</dbReference>
<dbReference type="InterPro" id="IPR011013">
    <property type="entry name" value="Gal_mutarotase_sf_dom"/>
</dbReference>
<dbReference type="CDD" id="cd10320">
    <property type="entry name" value="RGL4_N"/>
    <property type="match status" value="1"/>
</dbReference>
<dbReference type="InterPro" id="IPR051850">
    <property type="entry name" value="Polysacch_Lyase_4"/>
</dbReference>
<dbReference type="InterPro" id="IPR029413">
    <property type="entry name" value="RG-lyase_II"/>
</dbReference>
<keyword evidence="6" id="KW-0732">Signal</keyword>
<comment type="catalytic activity">
    <reaction evidence="1">
        <text>Endotype eliminative cleavage of L-alpha-rhamnopyranosyl-(1-&gt;4)-alpha-D-galactopyranosyluronic acid bonds of rhamnogalacturonan I domains in ramified hairy regions of pectin leaving L-rhamnopyranose at the reducing end and 4-deoxy-4,5-unsaturated D-galactopyranosyluronic acid at the non-reducing end.</text>
        <dbReference type="EC" id="4.2.2.23"/>
    </reaction>
</comment>
<dbReference type="InterPro" id="IPR013784">
    <property type="entry name" value="Carb-bd-like_fold"/>
</dbReference>
<dbReference type="SUPFAM" id="SSF49785">
    <property type="entry name" value="Galactose-binding domain-like"/>
    <property type="match status" value="1"/>
</dbReference>
<protein>
    <recommendedName>
        <fullName evidence="4">rhamnogalacturonan endolyase</fullName>
        <ecNumber evidence="4">4.2.2.23</ecNumber>
    </recommendedName>
</protein>
<dbReference type="GO" id="GO:0005576">
    <property type="term" value="C:extracellular region"/>
    <property type="evidence" value="ECO:0007669"/>
    <property type="project" value="UniProtKB-SubCell"/>
</dbReference>
<dbReference type="PANTHER" id="PTHR32018:SF6">
    <property type="entry name" value="RHAMNOGALACTURONAN ENDOLYASE"/>
    <property type="match status" value="1"/>
</dbReference>
<dbReference type="SUPFAM" id="SSF49452">
    <property type="entry name" value="Starch-binding domain-like"/>
    <property type="match status" value="1"/>
</dbReference>
<dbReference type="InterPro" id="IPR010325">
    <property type="entry name" value="Rhamnogal_lyase"/>
</dbReference>
<evidence type="ECO:0000313" key="10">
    <source>
        <dbReference type="EMBL" id="KAE9450093.1"/>
    </source>
</evidence>
<evidence type="ECO:0000256" key="2">
    <source>
        <dbReference type="ARBA" id="ARBA00004613"/>
    </source>
</evidence>
<dbReference type="EMBL" id="QEFC01003091">
    <property type="protein sequence ID" value="KAE9450093.1"/>
    <property type="molecule type" value="Genomic_DNA"/>
</dbReference>
<sequence length="705" mass="80860">MCRLSVFIFGWFNCRKFSGSINGQEPMLSPPVNLHILDQHVVMDNGLVNVTLSYPQGMVTAIQYNGIDNLLEPNRETNRGYWDVVWGNPEHLAGTYDVLEGTRFSVVMEDENQLELSFTRTWDSTLDGDIVPLNVDKRFIMLRGSPGFYSYGILEHLDGWPDVNIYQGRIVFKLEERLFQYMAVSDERQRIMPTNEDRVNGQVLDYPEAVLLTNPSNPFLRGEVDDKYQYACDDKDNQVHGWICSDPPVGFWMITPSDEFRTGGPVKQDLTSHVGPTTLSLREEKGEEEKCSKEKKFLGWVIYLQMFFSTHYAGESLAIKLRSGEPWKKVFGPVFVYLNSASPDEDVQTLWEDAKEQMLTETQSWPYDFPLSEDFPRANQRGTVSGRLLVRDRYINEALMTASSAFVGLASPGDIGSWQRENKVDFRFHLSATWLEHQLISSQGYQFWTQADAEGFFFIKGVRDGNYNLYAWVPSIIGDYKYEALINIIPGRHIRLGALVYDPPREGPTLWEIGIPDRRAAEFYVPYPNPALMNQLYVNLSDKYRQYGLWDQYSDVYPDEDLAYTVGISNYEMDWFFAQVNRNVGNKTYIPTTWRIIFDLDDVSETGNYILRLAIASAHEAELQVRVNEADVTTPPHFTTGFIGKDNAIARHGIHGLYWLYATEISGSQLVTRSNTIYLTQSRGNSPFKGIMYDYIRLEGPPETK</sequence>
<dbReference type="InterPro" id="IPR014718">
    <property type="entry name" value="GH-type_carb-bd"/>
</dbReference>
<evidence type="ECO:0000256" key="5">
    <source>
        <dbReference type="ARBA" id="ARBA00022525"/>
    </source>
</evidence>
<dbReference type="Pfam" id="PF14683">
    <property type="entry name" value="CBM-like"/>
    <property type="match status" value="1"/>
</dbReference>
<dbReference type="Pfam" id="PF14686">
    <property type="entry name" value="fn3_3"/>
    <property type="match status" value="1"/>
</dbReference>
<dbReference type="SUPFAM" id="SSF74650">
    <property type="entry name" value="Galactose mutarotase-like"/>
    <property type="match status" value="1"/>
</dbReference>
<dbReference type="EC" id="4.2.2.23" evidence="4"/>
<dbReference type="OrthoDB" id="2130367at2759"/>
<dbReference type="Gene3D" id="2.70.98.10">
    <property type="match status" value="1"/>
</dbReference>
<feature type="domain" description="Rhamnogalacturonan lyase" evidence="8">
    <location>
        <begin position="509"/>
        <end position="698"/>
    </location>
</feature>
<dbReference type="GO" id="GO:0102210">
    <property type="term" value="F:rhamnogalacturonan endolyase activity"/>
    <property type="evidence" value="ECO:0007669"/>
    <property type="project" value="UniProtKB-EC"/>
</dbReference>